<feature type="domain" description="Methyltransferase" evidence="1">
    <location>
        <begin position="7"/>
        <end position="98"/>
    </location>
</feature>
<dbReference type="SUPFAM" id="SSF53335">
    <property type="entry name" value="S-adenosyl-L-methionine-dependent methyltransferases"/>
    <property type="match status" value="1"/>
</dbReference>
<name>A0ED52_PARTE</name>
<dbReference type="InterPro" id="IPR041698">
    <property type="entry name" value="Methyltransf_25"/>
</dbReference>
<dbReference type="KEGG" id="ptm:GSPATT00004088001"/>
<dbReference type="HOGENOM" id="CLU_2269064_0_0_1"/>
<proteinExistence type="predicted"/>
<dbReference type="GeneID" id="5046401"/>
<dbReference type="Gene3D" id="3.40.50.150">
    <property type="entry name" value="Vaccinia Virus protein VP39"/>
    <property type="match status" value="1"/>
</dbReference>
<keyword evidence="3" id="KW-1185">Reference proteome</keyword>
<protein>
    <recommendedName>
        <fullName evidence="1">Methyltransferase domain-containing protein</fullName>
    </recommendedName>
</protein>
<evidence type="ECO:0000313" key="2">
    <source>
        <dbReference type="EMBL" id="CAK93219.1"/>
    </source>
</evidence>
<dbReference type="CDD" id="cd02440">
    <property type="entry name" value="AdoMet_MTases"/>
    <property type="match status" value="1"/>
</dbReference>
<reference evidence="2 3" key="1">
    <citation type="journal article" date="2006" name="Nature">
        <title>Global trends of whole-genome duplications revealed by the ciliate Paramecium tetraurelia.</title>
        <authorList>
            <consortium name="Genoscope"/>
            <person name="Aury J.-M."/>
            <person name="Jaillon O."/>
            <person name="Duret L."/>
            <person name="Noel B."/>
            <person name="Jubin C."/>
            <person name="Porcel B.M."/>
            <person name="Segurens B."/>
            <person name="Daubin V."/>
            <person name="Anthouard V."/>
            <person name="Aiach N."/>
            <person name="Arnaiz O."/>
            <person name="Billaut A."/>
            <person name="Beisson J."/>
            <person name="Blanc I."/>
            <person name="Bouhouche K."/>
            <person name="Camara F."/>
            <person name="Duharcourt S."/>
            <person name="Guigo R."/>
            <person name="Gogendeau D."/>
            <person name="Katinka M."/>
            <person name="Keller A.-M."/>
            <person name="Kissmehl R."/>
            <person name="Klotz C."/>
            <person name="Koll F."/>
            <person name="Le Moue A."/>
            <person name="Lepere C."/>
            <person name="Malinsky S."/>
            <person name="Nowacki M."/>
            <person name="Nowak J.K."/>
            <person name="Plattner H."/>
            <person name="Poulain J."/>
            <person name="Ruiz F."/>
            <person name="Serrano V."/>
            <person name="Zagulski M."/>
            <person name="Dessen P."/>
            <person name="Betermier M."/>
            <person name="Weissenbach J."/>
            <person name="Scarpelli C."/>
            <person name="Schachter V."/>
            <person name="Sperling L."/>
            <person name="Meyer E."/>
            <person name="Cohen J."/>
            <person name="Wincker P."/>
        </authorList>
    </citation>
    <scope>NUCLEOTIDE SEQUENCE [LARGE SCALE GENOMIC DNA]</scope>
    <source>
        <strain evidence="2 3">Stock d4-2</strain>
    </source>
</reference>
<evidence type="ECO:0000259" key="1">
    <source>
        <dbReference type="Pfam" id="PF13649"/>
    </source>
</evidence>
<evidence type="ECO:0000313" key="3">
    <source>
        <dbReference type="Proteomes" id="UP000000600"/>
    </source>
</evidence>
<accession>A0ED52</accession>
<dbReference type="OrthoDB" id="540004at2759"/>
<dbReference type="InParanoid" id="A0ED52"/>
<gene>
    <name evidence="2" type="ORF">GSPATT00004088001</name>
</gene>
<dbReference type="Proteomes" id="UP000000600">
    <property type="component" value="Unassembled WGS sequence"/>
</dbReference>
<dbReference type="RefSeq" id="XP_001460616.1">
    <property type="nucleotide sequence ID" value="XM_001460579.1"/>
</dbReference>
<sequence>MSSVIRILDVGVGTGHPMKQIINRIPLRIFAVGIDIDTNQLRQTFKQNENVEIREQDFYDLQNTKEQYEAVIFSSSFMIMPDRQRALKIAKQRLSKGGSIFFC</sequence>
<dbReference type="InterPro" id="IPR029063">
    <property type="entry name" value="SAM-dependent_MTases_sf"/>
</dbReference>
<organism evidence="2 3">
    <name type="scientific">Paramecium tetraurelia</name>
    <dbReference type="NCBI Taxonomy" id="5888"/>
    <lineage>
        <taxon>Eukaryota</taxon>
        <taxon>Sar</taxon>
        <taxon>Alveolata</taxon>
        <taxon>Ciliophora</taxon>
        <taxon>Intramacronucleata</taxon>
        <taxon>Oligohymenophorea</taxon>
        <taxon>Peniculida</taxon>
        <taxon>Parameciidae</taxon>
        <taxon>Paramecium</taxon>
    </lineage>
</organism>
<dbReference type="Pfam" id="PF13649">
    <property type="entry name" value="Methyltransf_25"/>
    <property type="match status" value="1"/>
</dbReference>
<dbReference type="AlphaFoldDB" id="A0ED52"/>
<dbReference type="EMBL" id="CT868671">
    <property type="protein sequence ID" value="CAK93219.1"/>
    <property type="molecule type" value="Genomic_DNA"/>
</dbReference>